<dbReference type="AlphaFoldDB" id="A0A1E1W1J8"/>
<dbReference type="OrthoDB" id="541375at2759"/>
<name>A0A1E1W1J8_PECGO</name>
<accession>A0A1E1W1J8</accession>
<proteinExistence type="predicted"/>
<feature type="region of interest" description="Disordered" evidence="1">
    <location>
        <begin position="1"/>
        <end position="27"/>
    </location>
</feature>
<protein>
    <submittedName>
        <fullName evidence="2">Uncharacterized protein</fullName>
    </submittedName>
</protein>
<feature type="non-terminal residue" evidence="2">
    <location>
        <position position="1"/>
    </location>
</feature>
<organism evidence="2">
    <name type="scientific">Pectinophora gossypiella</name>
    <name type="common">Cotton pink bollworm</name>
    <name type="synonym">Depressaria gossypiella</name>
    <dbReference type="NCBI Taxonomy" id="13191"/>
    <lineage>
        <taxon>Eukaryota</taxon>
        <taxon>Metazoa</taxon>
        <taxon>Ecdysozoa</taxon>
        <taxon>Arthropoda</taxon>
        <taxon>Hexapoda</taxon>
        <taxon>Insecta</taxon>
        <taxon>Pterygota</taxon>
        <taxon>Neoptera</taxon>
        <taxon>Endopterygota</taxon>
        <taxon>Lepidoptera</taxon>
        <taxon>Glossata</taxon>
        <taxon>Ditrysia</taxon>
        <taxon>Gelechioidea</taxon>
        <taxon>Gelechiidae</taxon>
        <taxon>Apatetrinae</taxon>
        <taxon>Pectinophora</taxon>
    </lineage>
</organism>
<evidence type="ECO:0000313" key="2">
    <source>
        <dbReference type="EMBL" id="JAT80867.1"/>
    </source>
</evidence>
<gene>
    <name evidence="2" type="ORF">g.5466</name>
</gene>
<reference evidence="2" key="1">
    <citation type="submission" date="2015-09" db="EMBL/GenBank/DDBJ databases">
        <title>De novo assembly of Pectinophora gossypiella (Pink Bollworm) gut transcriptome.</title>
        <authorList>
            <person name="Tassone E.E."/>
        </authorList>
    </citation>
    <scope>NUCLEOTIDE SEQUENCE</scope>
</reference>
<dbReference type="EMBL" id="GDQN01010187">
    <property type="protein sequence ID" value="JAT80867.1"/>
    <property type="molecule type" value="Transcribed_RNA"/>
</dbReference>
<evidence type="ECO:0000256" key="1">
    <source>
        <dbReference type="SAM" id="MobiDB-lite"/>
    </source>
</evidence>
<sequence>GAPPPPPPKGKKGKGKKGGAPPAPLDPGYLDPFVMILNFKERLIVDDSGKAFENITNKGDKMRTAIENSKTAPFKAKCSCHRFATLAGVPKCEDVSCSRIITNFIDLLFYS</sequence>